<dbReference type="EMBL" id="QFQD01000074">
    <property type="protein sequence ID" value="PZQ80014.1"/>
    <property type="molecule type" value="Genomic_DNA"/>
</dbReference>
<comment type="caution">
    <text evidence="1">The sequence shown here is derived from an EMBL/GenBank/DDBJ whole genome shotgun (WGS) entry which is preliminary data.</text>
</comment>
<reference evidence="1 2" key="1">
    <citation type="submission" date="2017-08" db="EMBL/GenBank/DDBJ databases">
        <title>Infants hospitalized years apart are colonized by the same room-sourced microbial strains.</title>
        <authorList>
            <person name="Brooks B."/>
            <person name="Olm M.R."/>
            <person name="Firek B.A."/>
            <person name="Baker R."/>
            <person name="Thomas B.C."/>
            <person name="Morowitz M.J."/>
            <person name="Banfield J.F."/>
        </authorList>
    </citation>
    <scope>NUCLEOTIDE SEQUENCE [LARGE SCALE GENOMIC DNA]</scope>
    <source>
        <strain evidence="1">S2_005_001_R2_27</strain>
    </source>
</reference>
<evidence type="ECO:0000313" key="1">
    <source>
        <dbReference type="EMBL" id="PZQ80014.1"/>
    </source>
</evidence>
<dbReference type="AlphaFoldDB" id="A0A2W5QT33"/>
<evidence type="ECO:0000313" key="2">
    <source>
        <dbReference type="Proteomes" id="UP000248887"/>
    </source>
</evidence>
<name>A0A2W5QT33_ANCNO</name>
<gene>
    <name evidence="1" type="ORF">DI549_18410</name>
</gene>
<organism evidence="1 2">
    <name type="scientific">Ancylobacter novellus</name>
    <name type="common">Thiobacillus novellus</name>
    <dbReference type="NCBI Taxonomy" id="921"/>
    <lineage>
        <taxon>Bacteria</taxon>
        <taxon>Pseudomonadati</taxon>
        <taxon>Pseudomonadota</taxon>
        <taxon>Alphaproteobacteria</taxon>
        <taxon>Hyphomicrobiales</taxon>
        <taxon>Xanthobacteraceae</taxon>
        <taxon>Ancylobacter</taxon>
    </lineage>
</organism>
<accession>A0A2W5QT33</accession>
<sequence length="170" mass="18065">MGSVPELVRATAARTGLAATFVEQRGRSLQDAGNLPVSSGSQRALARPVDCASLLLSLAAERVRQAPATVDEFASLANIQTGETAISALVTLISTIWRGDRAARGAHVTIDMSEPMIAIRRDGREVRYWRGDAILDFKGVDTFRRRIEVPGMVIAAIGADLGFKGCADAA</sequence>
<proteinExistence type="predicted"/>
<dbReference type="Proteomes" id="UP000248887">
    <property type="component" value="Unassembled WGS sequence"/>
</dbReference>
<protein>
    <submittedName>
        <fullName evidence="1">Uncharacterized protein</fullName>
    </submittedName>
</protein>